<reference evidence="2 3" key="1">
    <citation type="journal article" date="2014" name="Proc. Natl. Acad. Sci. U.S.A.">
        <title>Trajectory and genomic determinants of fungal-pathogen speciation and host adaptation.</title>
        <authorList>
            <person name="Hu X."/>
            <person name="Xiao G."/>
            <person name="Zheng P."/>
            <person name="Shang Y."/>
            <person name="Su Y."/>
            <person name="Zhang X."/>
            <person name="Liu X."/>
            <person name="Zhan S."/>
            <person name="St Leger R.J."/>
            <person name="Wang C."/>
        </authorList>
    </citation>
    <scope>NUCLEOTIDE SEQUENCE [LARGE SCALE GENOMIC DNA]</scope>
    <source>
        <strain evidence="2 3">ARSEF 549</strain>
    </source>
</reference>
<gene>
    <name evidence="2" type="ORF">MAN_10055</name>
</gene>
<comment type="caution">
    <text evidence="2">The sequence shown here is derived from an EMBL/GenBank/DDBJ whole genome shotgun (WGS) entry which is preliminary data.</text>
</comment>
<dbReference type="VEuPathDB" id="FungiDB:MAN_10055"/>
<dbReference type="AlphaFoldDB" id="A0A0B4EPS4"/>
<evidence type="ECO:0000313" key="3">
    <source>
        <dbReference type="Proteomes" id="UP000031186"/>
    </source>
</evidence>
<sequence>MSQFRQLSGQLIQEAESLCYELMYDLEPAIDLESIKDDMTNRQQGYSFVSDTANNLHQAYLELSRQACTAVHGSLSHKGRWKWKAVDKYLRTESRFRVIVGLRIRPKGTIRIQVTHHLHHPSSQGKTIYEPRVPSRPSRVLYKYLAYIRPFVELLQREQAVWLAVFVERQAEWADDVGATAVETSQKWYTYAVDNCPRRLTDLYGNELNYDAAVYNEINNQTGLTPMGSRLFQQHQAAQQRQQSQTEPSGQPASEAAAEQQRAPVAVMEVPQEHVNPQALTNFFSCTLPVLPSSSPMRPRAVELGPEAAPRRPLPTSPKRRRANTNPSSP</sequence>
<dbReference type="EMBL" id="AZNF01000020">
    <property type="protein sequence ID" value="KID60238.1"/>
    <property type="molecule type" value="Genomic_DNA"/>
</dbReference>
<feature type="region of interest" description="Disordered" evidence="1">
    <location>
        <begin position="232"/>
        <end position="264"/>
    </location>
</feature>
<feature type="non-terminal residue" evidence="2">
    <location>
        <position position="1"/>
    </location>
</feature>
<organism evidence="2 3">
    <name type="scientific">Metarhizium anisopliae (strain ARSEF 549)</name>
    <dbReference type="NCBI Taxonomy" id="3151832"/>
    <lineage>
        <taxon>Eukaryota</taxon>
        <taxon>Fungi</taxon>
        <taxon>Dikarya</taxon>
        <taxon>Ascomycota</taxon>
        <taxon>Pezizomycotina</taxon>
        <taxon>Sordariomycetes</taxon>
        <taxon>Hypocreomycetidae</taxon>
        <taxon>Hypocreales</taxon>
        <taxon>Clavicipitaceae</taxon>
        <taxon>Metarhizium</taxon>
    </lineage>
</organism>
<feature type="compositionally biased region" description="Low complexity" evidence="1">
    <location>
        <begin position="233"/>
        <end position="245"/>
    </location>
</feature>
<proteinExistence type="predicted"/>
<protein>
    <submittedName>
        <fullName evidence="2">Telomere-associated RecQ helicase</fullName>
    </submittedName>
</protein>
<dbReference type="Proteomes" id="UP000031186">
    <property type="component" value="Unassembled WGS sequence"/>
</dbReference>
<feature type="region of interest" description="Disordered" evidence="1">
    <location>
        <begin position="287"/>
        <end position="330"/>
    </location>
</feature>
<keyword evidence="3" id="KW-1185">Reference proteome</keyword>
<evidence type="ECO:0000256" key="1">
    <source>
        <dbReference type="SAM" id="MobiDB-lite"/>
    </source>
</evidence>
<dbReference type="HOGENOM" id="CLU_842198_0_0_1"/>
<accession>A0A0B4EPS4</accession>
<name>A0A0B4EPS4_METAF</name>
<evidence type="ECO:0000313" key="2">
    <source>
        <dbReference type="EMBL" id="KID60238.1"/>
    </source>
</evidence>